<evidence type="ECO:0000256" key="3">
    <source>
        <dbReference type="ARBA" id="ARBA00023180"/>
    </source>
</evidence>
<dbReference type="PROSITE" id="PS51470">
    <property type="entry name" value="FG_GAP"/>
    <property type="match status" value="3"/>
</dbReference>
<dbReference type="GO" id="GO:0005178">
    <property type="term" value="F:integrin binding"/>
    <property type="evidence" value="ECO:0007669"/>
    <property type="project" value="TreeGrafter"/>
</dbReference>
<keyword evidence="5" id="KW-1185">Reference proteome</keyword>
<dbReference type="InterPro" id="IPR013519">
    <property type="entry name" value="Int_alpha_beta-p"/>
</dbReference>
<dbReference type="InterPro" id="IPR013783">
    <property type="entry name" value="Ig-like_fold"/>
</dbReference>
<dbReference type="GO" id="GO:0098609">
    <property type="term" value="P:cell-cell adhesion"/>
    <property type="evidence" value="ECO:0007669"/>
    <property type="project" value="TreeGrafter"/>
</dbReference>
<dbReference type="EMBL" id="SEWE01000134">
    <property type="protein sequence ID" value="RYU72052.1"/>
    <property type="molecule type" value="Genomic_DNA"/>
</dbReference>
<proteinExistence type="predicted"/>
<name>A0A4Q5L827_9BACT</name>
<dbReference type="Pfam" id="PF13517">
    <property type="entry name" value="FG-GAP_3"/>
    <property type="match status" value="1"/>
</dbReference>
<dbReference type="GO" id="GO:0008305">
    <property type="term" value="C:integrin complex"/>
    <property type="evidence" value="ECO:0007669"/>
    <property type="project" value="InterPro"/>
</dbReference>
<dbReference type="InterPro" id="IPR013517">
    <property type="entry name" value="FG-GAP"/>
</dbReference>
<evidence type="ECO:0000313" key="5">
    <source>
        <dbReference type="Proteomes" id="UP000294155"/>
    </source>
</evidence>
<evidence type="ECO:0000256" key="1">
    <source>
        <dbReference type="ARBA" id="ARBA00022729"/>
    </source>
</evidence>
<evidence type="ECO:0000313" key="4">
    <source>
        <dbReference type="EMBL" id="RYU72052.1"/>
    </source>
</evidence>
<dbReference type="InterPro" id="IPR000413">
    <property type="entry name" value="Integrin_alpha"/>
</dbReference>
<dbReference type="PANTHER" id="PTHR23220">
    <property type="entry name" value="INTEGRIN ALPHA"/>
    <property type="match status" value="1"/>
</dbReference>
<keyword evidence="2" id="KW-0677">Repeat</keyword>
<protein>
    <submittedName>
        <fullName evidence="4">T9SS type A sorting domain-containing protein</fullName>
    </submittedName>
</protein>
<dbReference type="PRINTS" id="PR01185">
    <property type="entry name" value="INTEGRINA"/>
</dbReference>
<dbReference type="GO" id="GO:0009897">
    <property type="term" value="C:external side of plasma membrane"/>
    <property type="evidence" value="ECO:0007669"/>
    <property type="project" value="TreeGrafter"/>
</dbReference>
<dbReference type="InterPro" id="IPR028994">
    <property type="entry name" value="Integrin_alpha_N"/>
</dbReference>
<gene>
    <name evidence="4" type="ORF">EWM57_20985</name>
</gene>
<dbReference type="GO" id="GO:0007229">
    <property type="term" value="P:integrin-mediated signaling pathway"/>
    <property type="evidence" value="ECO:0007669"/>
    <property type="project" value="TreeGrafter"/>
</dbReference>
<organism evidence="4 5">
    <name type="scientific">Hymenobacter persicinus</name>
    <dbReference type="NCBI Taxonomy" id="2025506"/>
    <lineage>
        <taxon>Bacteria</taxon>
        <taxon>Pseudomonadati</taxon>
        <taxon>Bacteroidota</taxon>
        <taxon>Cytophagia</taxon>
        <taxon>Cytophagales</taxon>
        <taxon>Hymenobacteraceae</taxon>
        <taxon>Hymenobacter</taxon>
    </lineage>
</organism>
<accession>A0A4Q5L827</accession>
<dbReference type="OrthoDB" id="1443240at2"/>
<comment type="caution">
    <text evidence="4">The sequence shown here is derived from an EMBL/GenBank/DDBJ whole genome shotgun (WGS) entry which is preliminary data.</text>
</comment>
<dbReference type="RefSeq" id="WP_129923232.1">
    <property type="nucleotide sequence ID" value="NZ_SEWE01000134.1"/>
</dbReference>
<evidence type="ECO:0000256" key="2">
    <source>
        <dbReference type="ARBA" id="ARBA00022737"/>
    </source>
</evidence>
<dbReference type="GO" id="GO:0007160">
    <property type="term" value="P:cell-matrix adhesion"/>
    <property type="evidence" value="ECO:0007669"/>
    <property type="project" value="TreeGrafter"/>
</dbReference>
<keyword evidence="1" id="KW-0732">Signal</keyword>
<sequence length="474" mass="47804">GDVNGDGYADVLVGAYGVSGNQGRAYLYPGAATGLAAPTTLTEPNAANGNSFGVSVAGAGDVDGDGYADLVVGAYGVSSNQGRAYLYRGAATGVLTAPTTLTEPNAGPSKFFGGDVAGAGDVDGDGYGDVLVGSYGVSGSQGQAYFYRGNQGTARAGALRFYNPDLSTPISISSRAGSQFGIGLVARNPGGRVLARLVWETVANGRPFSNAASLENSTAYTGRGAWTALPASGTSVELKAVVNKVGRASRVRARLEYASSPLAATAPAAGTGGPASRVRYGPWIYSGAQQLGQSSNGATPLPVELLVFTAAPAGEGAVRLAWITASEKNSAGFEVERSVDGKGFSSISRVAAAGQSTTRHTYSLLDQQLPKGASALYYRLRQVDVDGTASLSPVRVVSVAPALLSVHPNPTTGVATLTGAQPGAVVQVFDALGRPVLTASADAAGTARLTLPAGLSAGVYVVRCGSQTARLVRE</sequence>
<dbReference type="SUPFAM" id="SSF69318">
    <property type="entry name" value="Integrin alpha N-terminal domain"/>
    <property type="match status" value="1"/>
</dbReference>
<dbReference type="InterPro" id="IPR026444">
    <property type="entry name" value="Secre_tail"/>
</dbReference>
<reference evidence="4 5" key="1">
    <citation type="submission" date="2019-02" db="EMBL/GenBank/DDBJ databases">
        <title>Bacterial novel species isolated from soil.</title>
        <authorList>
            <person name="Jung H.-Y."/>
        </authorList>
    </citation>
    <scope>NUCLEOTIDE SEQUENCE [LARGE SCALE GENOMIC DNA]</scope>
    <source>
        <strain evidence="4 5">1-3-3-3</strain>
    </source>
</reference>
<dbReference type="SMART" id="SM00191">
    <property type="entry name" value="Int_alpha"/>
    <property type="match status" value="3"/>
</dbReference>
<dbReference type="GO" id="GO:0033627">
    <property type="term" value="P:cell adhesion mediated by integrin"/>
    <property type="evidence" value="ECO:0007669"/>
    <property type="project" value="TreeGrafter"/>
</dbReference>
<dbReference type="PANTHER" id="PTHR23220:SF133">
    <property type="entry name" value="INTEGRIN ALPHA-PS2"/>
    <property type="match status" value="1"/>
</dbReference>
<keyword evidence="3" id="KW-0325">Glycoprotein</keyword>
<dbReference type="Gene3D" id="2.60.40.10">
    <property type="entry name" value="Immunoglobulins"/>
    <property type="match status" value="1"/>
</dbReference>
<dbReference type="Proteomes" id="UP000294155">
    <property type="component" value="Unassembled WGS sequence"/>
</dbReference>
<feature type="non-terminal residue" evidence="4">
    <location>
        <position position="1"/>
    </location>
</feature>
<dbReference type="NCBIfam" id="TIGR04183">
    <property type="entry name" value="Por_Secre_tail"/>
    <property type="match status" value="1"/>
</dbReference>
<dbReference type="AlphaFoldDB" id="A0A4Q5L827"/>
<dbReference type="Gene3D" id="2.130.10.130">
    <property type="entry name" value="Integrin alpha, N-terminal"/>
    <property type="match status" value="2"/>
</dbReference>